<name>A0A3A4FC43_9MICC</name>
<proteinExistence type="predicted"/>
<accession>A0A3A4FC43</accession>
<evidence type="ECO:0000313" key="1">
    <source>
        <dbReference type="EMBL" id="RJN32677.1"/>
    </source>
</evidence>
<dbReference type="RefSeq" id="WP_119901723.1">
    <property type="nucleotide sequence ID" value="NZ_QYZP01000001.1"/>
</dbReference>
<sequence>MSILGKNLMEPEPTLLPPEPEVVESLAMGEEPVDLAAQHPTSSLVWALLAEEALDAGYTVEGYAYARVGYHRGLDTLRANGWRGQGPVPWEHEPNRGFLRSLAALGQAAVAIGESGEVERIGALLNDCDATAAEKISTLRS</sequence>
<reference evidence="1 2" key="1">
    <citation type="submission" date="2018-09" db="EMBL/GenBank/DDBJ databases">
        <title>Nesterenkonia natronophila sp. nov., an alkaliphilic actinobacteriume isolated from a soda lake, and emended description of the genus Nesterenkonia.</title>
        <authorList>
            <person name="Menes R.J."/>
            <person name="Iriarte A."/>
        </authorList>
    </citation>
    <scope>NUCLEOTIDE SEQUENCE [LARGE SCALE GENOMIC DNA]</scope>
    <source>
        <strain evidence="1 2">M8</strain>
    </source>
</reference>
<protein>
    <submittedName>
        <fullName evidence="1">DUF3151 domain-containing protein</fullName>
    </submittedName>
</protein>
<organism evidence="1 2">
    <name type="scientific">Nesterenkonia natronophila</name>
    <dbReference type="NCBI Taxonomy" id="2174932"/>
    <lineage>
        <taxon>Bacteria</taxon>
        <taxon>Bacillati</taxon>
        <taxon>Actinomycetota</taxon>
        <taxon>Actinomycetes</taxon>
        <taxon>Micrococcales</taxon>
        <taxon>Micrococcaceae</taxon>
        <taxon>Nesterenkonia</taxon>
    </lineage>
</organism>
<gene>
    <name evidence="1" type="ORF">D3250_02295</name>
</gene>
<comment type="caution">
    <text evidence="1">The sequence shown here is derived from an EMBL/GenBank/DDBJ whole genome shotgun (WGS) entry which is preliminary data.</text>
</comment>
<dbReference type="PIRSF" id="PIRSF017349">
    <property type="entry name" value="UCP017349"/>
    <property type="match status" value="1"/>
</dbReference>
<dbReference type="AlphaFoldDB" id="A0A3A4FC43"/>
<dbReference type="Proteomes" id="UP000266615">
    <property type="component" value="Unassembled WGS sequence"/>
</dbReference>
<dbReference type="Pfam" id="PF11349">
    <property type="entry name" value="DUF3151"/>
    <property type="match status" value="1"/>
</dbReference>
<dbReference type="EMBL" id="QYZP01000001">
    <property type="protein sequence ID" value="RJN32677.1"/>
    <property type="molecule type" value="Genomic_DNA"/>
</dbReference>
<keyword evidence="2" id="KW-1185">Reference proteome</keyword>
<dbReference type="InterPro" id="IPR014487">
    <property type="entry name" value="DUF3151"/>
</dbReference>
<dbReference type="OrthoDB" id="3826919at2"/>
<evidence type="ECO:0000313" key="2">
    <source>
        <dbReference type="Proteomes" id="UP000266615"/>
    </source>
</evidence>